<dbReference type="OrthoDB" id="5419923at2759"/>
<sequence>MDSCIVEEDHVMDVVEQQMMLSACLSHNASGVMLQRPTPHPRAAPETIGETSVFAWIDAVVISACHMLETMATTSPVSHGLIDLFTTNFFVRSSPSVPPLALAHHLPAHNSRGITIFDIECDYPGPAVSPDLKHTTTIRPQSFFPCFIEAPPSHNLALSGTLTTAISPHP</sequence>
<protein>
    <submittedName>
        <fullName evidence="1">Uncharacterized protein</fullName>
    </submittedName>
</protein>
<dbReference type="AlphaFoldDB" id="A0A3N4K9V3"/>
<evidence type="ECO:0000313" key="1">
    <source>
        <dbReference type="EMBL" id="RPB02735.1"/>
    </source>
</evidence>
<dbReference type="Proteomes" id="UP000276215">
    <property type="component" value="Unassembled WGS sequence"/>
</dbReference>
<reference evidence="1 2" key="1">
    <citation type="journal article" date="2018" name="Nat. Ecol. Evol.">
        <title>Pezizomycetes genomes reveal the molecular basis of ectomycorrhizal truffle lifestyle.</title>
        <authorList>
            <person name="Murat C."/>
            <person name="Payen T."/>
            <person name="Noel B."/>
            <person name="Kuo A."/>
            <person name="Morin E."/>
            <person name="Chen J."/>
            <person name="Kohler A."/>
            <person name="Krizsan K."/>
            <person name="Balestrini R."/>
            <person name="Da Silva C."/>
            <person name="Montanini B."/>
            <person name="Hainaut M."/>
            <person name="Levati E."/>
            <person name="Barry K.W."/>
            <person name="Belfiori B."/>
            <person name="Cichocki N."/>
            <person name="Clum A."/>
            <person name="Dockter R.B."/>
            <person name="Fauchery L."/>
            <person name="Guy J."/>
            <person name="Iotti M."/>
            <person name="Le Tacon F."/>
            <person name="Lindquist E.A."/>
            <person name="Lipzen A."/>
            <person name="Malagnac F."/>
            <person name="Mello A."/>
            <person name="Molinier V."/>
            <person name="Miyauchi S."/>
            <person name="Poulain J."/>
            <person name="Riccioni C."/>
            <person name="Rubini A."/>
            <person name="Sitrit Y."/>
            <person name="Splivallo R."/>
            <person name="Traeger S."/>
            <person name="Wang M."/>
            <person name="Zifcakova L."/>
            <person name="Wipf D."/>
            <person name="Zambonelli A."/>
            <person name="Paolocci F."/>
            <person name="Nowrousian M."/>
            <person name="Ottonello S."/>
            <person name="Baldrian P."/>
            <person name="Spatafora J.W."/>
            <person name="Henrissat B."/>
            <person name="Nagy L.G."/>
            <person name="Aury J.M."/>
            <person name="Wincker P."/>
            <person name="Grigoriev I.V."/>
            <person name="Bonfante P."/>
            <person name="Martin F.M."/>
        </authorList>
    </citation>
    <scope>NUCLEOTIDE SEQUENCE [LARGE SCALE GENOMIC DNA]</scope>
    <source>
        <strain evidence="1 2">120613-1</strain>
    </source>
</reference>
<dbReference type="EMBL" id="ML120366">
    <property type="protein sequence ID" value="RPB02735.1"/>
    <property type="molecule type" value="Genomic_DNA"/>
</dbReference>
<evidence type="ECO:0000313" key="2">
    <source>
        <dbReference type="Proteomes" id="UP000276215"/>
    </source>
</evidence>
<keyword evidence="2" id="KW-1185">Reference proteome</keyword>
<accession>A0A3N4K9V3</accession>
<proteinExistence type="predicted"/>
<name>A0A3N4K9V3_9PEZI</name>
<organism evidence="1 2">
    <name type="scientific">Choiromyces venosus 120613-1</name>
    <dbReference type="NCBI Taxonomy" id="1336337"/>
    <lineage>
        <taxon>Eukaryota</taxon>
        <taxon>Fungi</taxon>
        <taxon>Dikarya</taxon>
        <taxon>Ascomycota</taxon>
        <taxon>Pezizomycotina</taxon>
        <taxon>Pezizomycetes</taxon>
        <taxon>Pezizales</taxon>
        <taxon>Tuberaceae</taxon>
        <taxon>Choiromyces</taxon>
    </lineage>
</organism>
<gene>
    <name evidence="1" type="ORF">L873DRAFT_364441</name>
</gene>